<dbReference type="PROSITE" id="PS50994">
    <property type="entry name" value="INTEGRASE"/>
    <property type="match status" value="1"/>
</dbReference>
<dbReference type="OMA" id="FENSWET"/>
<dbReference type="GO" id="GO:0015074">
    <property type="term" value="P:DNA integration"/>
    <property type="evidence" value="ECO:0007669"/>
    <property type="project" value="InterPro"/>
</dbReference>
<dbReference type="InterPro" id="IPR056924">
    <property type="entry name" value="SH3_Tf2-1"/>
</dbReference>
<dbReference type="InterPro" id="IPR016197">
    <property type="entry name" value="Chromo-like_dom_sf"/>
</dbReference>
<dbReference type="PANTHER" id="PTHR37984">
    <property type="entry name" value="PROTEIN CBG26694"/>
    <property type="match status" value="1"/>
</dbReference>
<dbReference type="PANTHER" id="PTHR37984:SF5">
    <property type="entry name" value="PROTEIN NYNRIN-LIKE"/>
    <property type="match status" value="1"/>
</dbReference>
<dbReference type="Pfam" id="PF24626">
    <property type="entry name" value="SH3_Tf2-1"/>
    <property type="match status" value="1"/>
</dbReference>
<evidence type="ECO:0000259" key="2">
    <source>
        <dbReference type="PROSITE" id="PS50994"/>
    </source>
</evidence>
<dbReference type="Proteomes" id="UP000075243">
    <property type="component" value="Unassembled WGS sequence"/>
</dbReference>
<dbReference type="GO" id="GO:0003676">
    <property type="term" value="F:nucleic acid binding"/>
    <property type="evidence" value="ECO:0007669"/>
    <property type="project" value="InterPro"/>
</dbReference>
<name>A0A151SDU6_CAJCA</name>
<accession>A0A151SDU6</accession>
<protein>
    <submittedName>
        <fullName evidence="3">Retrotransposable element Tf2</fullName>
    </submittedName>
</protein>
<evidence type="ECO:0000313" key="4">
    <source>
        <dbReference type="Proteomes" id="UP000075243"/>
    </source>
</evidence>
<feature type="domain" description="Chromo" evidence="1">
    <location>
        <begin position="251"/>
        <end position="295"/>
    </location>
</feature>
<dbReference type="SUPFAM" id="SSF54160">
    <property type="entry name" value="Chromo domain-like"/>
    <property type="match status" value="1"/>
</dbReference>
<dbReference type="AlphaFoldDB" id="A0A151SDU6"/>
<dbReference type="SUPFAM" id="SSF53098">
    <property type="entry name" value="Ribonuclease H-like"/>
    <property type="match status" value="1"/>
</dbReference>
<sequence length="327" mass="37836">MFIREVVRLHGFPESIVTDRDKLFLSQFWSELFKSAGTKLKYTSAYHPQSDGQTEVVNKCLEDYLRCFVGDKPKQWPRWLAWAEFCFNTHYNQSAGMTPFKAVYGRDPPAIFKAPTFPSKVESVNVMAEERDGVLEELKANIGKAQHRMKQQADRKRRDVNFEVGDWVYLKAQPYRLKSLAKRRNEKLGPRYYGPFRVLAKVGAVAYKLQLPESSRIHPVFHVSKLKKAVPLEKQVQSLPEEISVDWELQPQPAELLSYRYSRTGELEVLIQWHNLPDCENSWETATKMQTAFPQFHLEDKVIARGGSIDRGPVVKQVYVRREKGGS</sequence>
<keyword evidence="4" id="KW-1185">Reference proteome</keyword>
<proteinExistence type="predicted"/>
<reference evidence="3" key="1">
    <citation type="journal article" date="2012" name="Nat. Biotechnol.">
        <title>Draft genome sequence of pigeonpea (Cajanus cajan), an orphan legume crop of resource-poor farmers.</title>
        <authorList>
            <person name="Varshney R.K."/>
            <person name="Chen W."/>
            <person name="Li Y."/>
            <person name="Bharti A.K."/>
            <person name="Saxena R.K."/>
            <person name="Schlueter J.A."/>
            <person name="Donoghue M.T."/>
            <person name="Azam S."/>
            <person name="Fan G."/>
            <person name="Whaley A.M."/>
            <person name="Farmer A.D."/>
            <person name="Sheridan J."/>
            <person name="Iwata A."/>
            <person name="Tuteja R."/>
            <person name="Penmetsa R.V."/>
            <person name="Wu W."/>
            <person name="Upadhyaya H.D."/>
            <person name="Yang S.P."/>
            <person name="Shah T."/>
            <person name="Saxena K.B."/>
            <person name="Michael T."/>
            <person name="McCombie W.R."/>
            <person name="Yang B."/>
            <person name="Zhang G."/>
            <person name="Yang H."/>
            <person name="Wang J."/>
            <person name="Spillane C."/>
            <person name="Cook D.R."/>
            <person name="May G.D."/>
            <person name="Xu X."/>
            <person name="Jackson S.A."/>
        </authorList>
    </citation>
    <scope>NUCLEOTIDE SEQUENCE [LARGE SCALE GENOMIC DNA]</scope>
</reference>
<dbReference type="InterPro" id="IPR036397">
    <property type="entry name" value="RNaseH_sf"/>
</dbReference>
<dbReference type="InterPro" id="IPR050951">
    <property type="entry name" value="Retrovirus_Pol_polyprotein"/>
</dbReference>
<dbReference type="Gene3D" id="3.30.420.10">
    <property type="entry name" value="Ribonuclease H-like superfamily/Ribonuclease H"/>
    <property type="match status" value="1"/>
</dbReference>
<evidence type="ECO:0000259" key="1">
    <source>
        <dbReference type="PROSITE" id="PS50013"/>
    </source>
</evidence>
<gene>
    <name evidence="3" type="ORF">KK1_025100</name>
</gene>
<dbReference type="InterPro" id="IPR001584">
    <property type="entry name" value="Integrase_cat-core"/>
</dbReference>
<dbReference type="EMBL" id="KQ483418">
    <property type="protein sequence ID" value="KYP52901.1"/>
    <property type="molecule type" value="Genomic_DNA"/>
</dbReference>
<dbReference type="InterPro" id="IPR000953">
    <property type="entry name" value="Chromo/chromo_shadow_dom"/>
</dbReference>
<feature type="domain" description="Integrase catalytic" evidence="2">
    <location>
        <begin position="1"/>
        <end position="107"/>
    </location>
</feature>
<dbReference type="Gramene" id="C.cajan_24241.t">
    <property type="protein sequence ID" value="C.cajan_24241.t.cds1"/>
    <property type="gene ID" value="C.cajan_24241"/>
</dbReference>
<dbReference type="PROSITE" id="PS50013">
    <property type="entry name" value="CHROMO_2"/>
    <property type="match status" value="1"/>
</dbReference>
<evidence type="ECO:0000313" key="3">
    <source>
        <dbReference type="EMBL" id="KYP52901.1"/>
    </source>
</evidence>
<organism evidence="3 4">
    <name type="scientific">Cajanus cajan</name>
    <name type="common">Pigeon pea</name>
    <name type="synonym">Cajanus indicus</name>
    <dbReference type="NCBI Taxonomy" id="3821"/>
    <lineage>
        <taxon>Eukaryota</taxon>
        <taxon>Viridiplantae</taxon>
        <taxon>Streptophyta</taxon>
        <taxon>Embryophyta</taxon>
        <taxon>Tracheophyta</taxon>
        <taxon>Spermatophyta</taxon>
        <taxon>Magnoliopsida</taxon>
        <taxon>eudicotyledons</taxon>
        <taxon>Gunneridae</taxon>
        <taxon>Pentapetalae</taxon>
        <taxon>rosids</taxon>
        <taxon>fabids</taxon>
        <taxon>Fabales</taxon>
        <taxon>Fabaceae</taxon>
        <taxon>Papilionoideae</taxon>
        <taxon>50 kb inversion clade</taxon>
        <taxon>NPAAA clade</taxon>
        <taxon>indigoferoid/millettioid clade</taxon>
        <taxon>Phaseoleae</taxon>
        <taxon>Cajanus</taxon>
    </lineage>
</organism>
<dbReference type="InterPro" id="IPR012337">
    <property type="entry name" value="RNaseH-like_sf"/>
</dbReference>